<keyword evidence="2" id="KW-0819">tRNA processing</keyword>
<evidence type="ECO:0000256" key="4">
    <source>
        <dbReference type="ARBA" id="ARBA00022840"/>
    </source>
</evidence>
<organism evidence="6">
    <name type="scientific">marine metagenome</name>
    <dbReference type="NCBI Taxonomy" id="408172"/>
    <lineage>
        <taxon>unclassified sequences</taxon>
        <taxon>metagenomes</taxon>
        <taxon>ecological metagenomes</taxon>
    </lineage>
</organism>
<sequence>MLFKNPKILNFYKKFKSTIFKYIQNKSFAVAVSGGSDSLCLAYFSKIYSSEFHNKIHVLIVDHKLRKESSKEALKVKAILKKKKIQSKILSWQEKIPKNN</sequence>
<dbReference type="EMBL" id="UINC01225375">
    <property type="protein sequence ID" value="SVE55413.1"/>
    <property type="molecule type" value="Genomic_DNA"/>
</dbReference>
<proteinExistence type="predicted"/>
<feature type="domain" description="tRNA(Ile)-lysidine/2-thiocytidine synthase N-terminal" evidence="5">
    <location>
        <begin position="28"/>
        <end position="95"/>
    </location>
</feature>
<protein>
    <recommendedName>
        <fullName evidence="5">tRNA(Ile)-lysidine/2-thiocytidine synthase N-terminal domain-containing protein</fullName>
    </recommendedName>
</protein>
<keyword evidence="4" id="KW-0067">ATP-binding</keyword>
<dbReference type="GO" id="GO:0016879">
    <property type="term" value="F:ligase activity, forming carbon-nitrogen bonds"/>
    <property type="evidence" value="ECO:0007669"/>
    <property type="project" value="InterPro"/>
</dbReference>
<evidence type="ECO:0000313" key="6">
    <source>
        <dbReference type="EMBL" id="SVE55413.1"/>
    </source>
</evidence>
<evidence type="ECO:0000256" key="2">
    <source>
        <dbReference type="ARBA" id="ARBA00022694"/>
    </source>
</evidence>
<dbReference type="Pfam" id="PF01171">
    <property type="entry name" value="ATP_bind_3"/>
    <property type="match status" value="1"/>
</dbReference>
<dbReference type="InterPro" id="IPR012094">
    <property type="entry name" value="tRNA_Ile_lys_synt"/>
</dbReference>
<dbReference type="GO" id="GO:0008033">
    <property type="term" value="P:tRNA processing"/>
    <property type="evidence" value="ECO:0007669"/>
    <property type="project" value="UniProtKB-KW"/>
</dbReference>
<evidence type="ECO:0000259" key="5">
    <source>
        <dbReference type="Pfam" id="PF01171"/>
    </source>
</evidence>
<keyword evidence="1" id="KW-0436">Ligase</keyword>
<dbReference type="PANTHER" id="PTHR43033">
    <property type="entry name" value="TRNA(ILE)-LYSIDINE SYNTHASE-RELATED"/>
    <property type="match status" value="1"/>
</dbReference>
<evidence type="ECO:0000256" key="3">
    <source>
        <dbReference type="ARBA" id="ARBA00022741"/>
    </source>
</evidence>
<dbReference type="GO" id="GO:0005524">
    <property type="term" value="F:ATP binding"/>
    <property type="evidence" value="ECO:0007669"/>
    <property type="project" value="UniProtKB-KW"/>
</dbReference>
<dbReference type="Gene3D" id="3.40.50.620">
    <property type="entry name" value="HUPs"/>
    <property type="match status" value="1"/>
</dbReference>
<evidence type="ECO:0000256" key="1">
    <source>
        <dbReference type="ARBA" id="ARBA00022598"/>
    </source>
</evidence>
<accession>A0A383EG72</accession>
<gene>
    <name evidence="6" type="ORF">METZ01_LOCUS508267</name>
</gene>
<keyword evidence="3" id="KW-0547">Nucleotide-binding</keyword>
<dbReference type="PANTHER" id="PTHR43033:SF1">
    <property type="entry name" value="TRNA(ILE)-LYSIDINE SYNTHASE-RELATED"/>
    <property type="match status" value="1"/>
</dbReference>
<dbReference type="InterPro" id="IPR014729">
    <property type="entry name" value="Rossmann-like_a/b/a_fold"/>
</dbReference>
<name>A0A383EG72_9ZZZZ</name>
<reference evidence="6" key="1">
    <citation type="submission" date="2018-05" db="EMBL/GenBank/DDBJ databases">
        <authorList>
            <person name="Lanie J.A."/>
            <person name="Ng W.-L."/>
            <person name="Kazmierczak K.M."/>
            <person name="Andrzejewski T.M."/>
            <person name="Davidsen T.M."/>
            <person name="Wayne K.J."/>
            <person name="Tettelin H."/>
            <person name="Glass J.I."/>
            <person name="Rusch D."/>
            <person name="Podicherti R."/>
            <person name="Tsui H.-C.T."/>
            <person name="Winkler M.E."/>
        </authorList>
    </citation>
    <scope>NUCLEOTIDE SEQUENCE</scope>
</reference>
<feature type="non-terminal residue" evidence="6">
    <location>
        <position position="100"/>
    </location>
</feature>
<dbReference type="AlphaFoldDB" id="A0A383EG72"/>
<dbReference type="SUPFAM" id="SSF52402">
    <property type="entry name" value="Adenine nucleotide alpha hydrolases-like"/>
    <property type="match status" value="1"/>
</dbReference>
<dbReference type="InterPro" id="IPR011063">
    <property type="entry name" value="TilS/TtcA_N"/>
</dbReference>